<feature type="signal peptide" evidence="2">
    <location>
        <begin position="1"/>
        <end position="23"/>
    </location>
</feature>
<dbReference type="PANTHER" id="PTHR30535">
    <property type="entry name" value="VITAMIN B12-BINDING PROTEIN"/>
    <property type="match status" value="1"/>
</dbReference>
<dbReference type="GO" id="GO:0071281">
    <property type="term" value="P:cellular response to iron ion"/>
    <property type="evidence" value="ECO:0007669"/>
    <property type="project" value="TreeGrafter"/>
</dbReference>
<organism evidence="3 4">
    <name type="scientific">Veillonella parvula</name>
    <name type="common">Staphylococcus parvulus</name>
    <dbReference type="NCBI Taxonomy" id="29466"/>
    <lineage>
        <taxon>Bacteria</taxon>
        <taxon>Bacillati</taxon>
        <taxon>Bacillota</taxon>
        <taxon>Negativicutes</taxon>
        <taxon>Veillonellales</taxon>
        <taxon>Veillonellaceae</taxon>
        <taxon>Veillonella</taxon>
    </lineage>
</organism>
<name>A0A413EDK0_VEIPA</name>
<gene>
    <name evidence="3" type="ORF">KHZ90_04145</name>
</gene>
<comment type="caution">
    <text evidence="3">The sequence shown here is derived from an EMBL/GenBank/DDBJ whole genome shotgun (WGS) entry which is preliminary data.</text>
</comment>
<accession>A0A413EDK0</accession>
<evidence type="ECO:0000256" key="1">
    <source>
        <dbReference type="ARBA" id="ARBA00008814"/>
    </source>
</evidence>
<proteinExistence type="inferred from homology"/>
<evidence type="ECO:0000313" key="4">
    <source>
        <dbReference type="Proteomes" id="UP000778864"/>
    </source>
</evidence>
<feature type="chain" id="PRO_5041166302" evidence="2">
    <location>
        <begin position="24"/>
        <end position="366"/>
    </location>
</feature>
<dbReference type="Pfam" id="PF01497">
    <property type="entry name" value="Peripla_BP_2"/>
    <property type="match status" value="1"/>
</dbReference>
<evidence type="ECO:0000313" key="3">
    <source>
        <dbReference type="EMBL" id="MBS4892950.1"/>
    </source>
</evidence>
<dbReference type="PROSITE" id="PS50983">
    <property type="entry name" value="FE_B12_PBP"/>
    <property type="match status" value="1"/>
</dbReference>
<dbReference type="InterPro" id="IPR050902">
    <property type="entry name" value="ABC_Transporter_SBP"/>
</dbReference>
<sequence length="366" mass="41213">MKLKNFIHNSLIAGLLICPLLFAGCTNSVGPNDKPNDNIKVVTDLTGTDVSMKKEINRIAIVPIPWASIVYAVDGSDKKIVGIHPSAKKSYEASIFKTLAPDLENVNSSFVDNNFNVNFEEVAKLKPDVVIIWDYQPEVAKKLKELGIPAVSIKYGTLDDIQNGIRLLGKILDKPEQAEALISYHKDSEAYFKQKNASALPNKPKVLYLQNKNLTVAGNESVNQLMITMTGGENAAKDTKGSWTKVSMEEIMTWNPDIIILSNFDSITPDDIYQDKLEGQNWSNIKAVKNHRVYKAPMGIYRWDAPNVETPLMMKWMGQLIQPDTFNDYILRDDLKQFYNTFYHYSLTDSEINTILNISINNTPTF</sequence>
<keyword evidence="2" id="KW-0732">Signal</keyword>
<dbReference type="Gene3D" id="3.40.50.1980">
    <property type="entry name" value="Nitrogenase molybdenum iron protein domain"/>
    <property type="match status" value="2"/>
</dbReference>
<dbReference type="RefSeq" id="WP_004697978.1">
    <property type="nucleotide sequence ID" value="NZ_CBDENZ010000019.1"/>
</dbReference>
<reference evidence="3" key="1">
    <citation type="submission" date="2021-02" db="EMBL/GenBank/DDBJ databases">
        <title>Infant gut strain persistence is associated with maternal origin, phylogeny, and functional potential including surface adhesion and iron acquisition.</title>
        <authorList>
            <person name="Lou Y.C."/>
        </authorList>
    </citation>
    <scope>NUCLEOTIDE SEQUENCE</scope>
    <source>
        <strain evidence="3">L3_108_031G1_dasL3_108_031G1_concoct_20</strain>
    </source>
</reference>
<dbReference type="PROSITE" id="PS51257">
    <property type="entry name" value="PROKAR_LIPOPROTEIN"/>
    <property type="match status" value="1"/>
</dbReference>
<dbReference type="Proteomes" id="UP000778864">
    <property type="component" value="Unassembled WGS sequence"/>
</dbReference>
<dbReference type="InterPro" id="IPR002491">
    <property type="entry name" value="ABC_transptr_periplasmic_BD"/>
</dbReference>
<dbReference type="EMBL" id="JAGZMU010000002">
    <property type="protein sequence ID" value="MBS4892950.1"/>
    <property type="molecule type" value="Genomic_DNA"/>
</dbReference>
<evidence type="ECO:0000256" key="2">
    <source>
        <dbReference type="SAM" id="SignalP"/>
    </source>
</evidence>
<dbReference type="AlphaFoldDB" id="A0A413EDK0"/>
<comment type="similarity">
    <text evidence="1">Belongs to the bacterial solute-binding protein 8 family.</text>
</comment>
<dbReference type="CDD" id="cd01142">
    <property type="entry name" value="TroA_e"/>
    <property type="match status" value="1"/>
</dbReference>
<dbReference type="SUPFAM" id="SSF53807">
    <property type="entry name" value="Helical backbone' metal receptor"/>
    <property type="match status" value="1"/>
</dbReference>
<protein>
    <submittedName>
        <fullName evidence="3">ABC transporter substrate-binding protein</fullName>
    </submittedName>
</protein>
<dbReference type="Gene3D" id="1.20.58.2180">
    <property type="match status" value="1"/>
</dbReference>
<dbReference type="PANTHER" id="PTHR30535:SF34">
    <property type="entry name" value="MOLYBDATE-BINDING PROTEIN MOLA"/>
    <property type="match status" value="1"/>
</dbReference>